<dbReference type="EMBL" id="LJSK01000045">
    <property type="protein sequence ID" value="KPI88626.1"/>
    <property type="molecule type" value="Genomic_DNA"/>
</dbReference>
<reference evidence="1 2" key="1">
    <citation type="journal article" date="2015" name="PLoS Pathog.">
        <title>Leptomonas seymouri: Adaptations to the Dixenous Life Cycle Analyzed by Genome Sequencing, Transcriptome Profiling and Co-infection with Leishmania donovani.</title>
        <authorList>
            <person name="Kraeva N."/>
            <person name="Butenko A."/>
            <person name="Hlavacova J."/>
            <person name="Kostygov A."/>
            <person name="Myskova J."/>
            <person name="Grybchuk D."/>
            <person name="Lestinova T."/>
            <person name="Votypka J."/>
            <person name="Volf P."/>
            <person name="Opperdoes F."/>
            <person name="Flegontov P."/>
            <person name="Lukes J."/>
            <person name="Yurchenko V."/>
        </authorList>
    </citation>
    <scope>NUCLEOTIDE SEQUENCE [LARGE SCALE GENOMIC DNA]</scope>
    <source>
        <strain evidence="1 2">ATCC 30220</strain>
    </source>
</reference>
<dbReference type="SUPFAM" id="SSF48403">
    <property type="entry name" value="Ankyrin repeat"/>
    <property type="match status" value="1"/>
</dbReference>
<dbReference type="VEuPathDB" id="TriTrypDB:Lsey_0045_0280"/>
<dbReference type="InterPro" id="IPR036770">
    <property type="entry name" value="Ankyrin_rpt-contain_sf"/>
</dbReference>
<name>A0A0N0P7B9_LEPSE</name>
<dbReference type="OMA" id="GRTPAMW"/>
<dbReference type="AlphaFoldDB" id="A0A0N0P7B9"/>
<keyword evidence="2" id="KW-1185">Reference proteome</keyword>
<sequence length="351" mass="38539">MSSTMSGVAHQALQAPGRPAELHSFAQIAAQCPDHFGLYLSHLAGLRGHIAYIVFLIETLGAEFVLQKQRCVPPISTSYAWGAQRYLNGLNATQCAIAGQQIALLEWMEKEHSFALQELRTKAIMDALMVAVMSKDGGTDVFDFFLARNMPFNTLFTADLESVSDKHVGAHRSVVGVWNQDLQDSGILRLLFAAAEVGNDGVLRWFDAALGRTDIRQLCDSHGATILHHCARGHNAPLLETLLPASAKDCGTTLEAGGIRWGPLNPVWVDVEDDQGRTPAMWCVMSAKHSKAAIETLEVLRKAGSNWPRRQQNGVSLLDVATRFVSRHSKLVRYLKAHIQPRYVLTVPTPA</sequence>
<dbReference type="OrthoDB" id="260531at2759"/>
<protein>
    <recommendedName>
        <fullName evidence="3">Ankyrin repeat protein</fullName>
    </recommendedName>
</protein>
<proteinExistence type="predicted"/>
<accession>A0A0N0P7B9</accession>
<comment type="caution">
    <text evidence="1">The sequence shown here is derived from an EMBL/GenBank/DDBJ whole genome shotgun (WGS) entry which is preliminary data.</text>
</comment>
<dbReference type="Gene3D" id="1.25.40.20">
    <property type="entry name" value="Ankyrin repeat-containing domain"/>
    <property type="match status" value="1"/>
</dbReference>
<evidence type="ECO:0008006" key="3">
    <source>
        <dbReference type="Google" id="ProtNLM"/>
    </source>
</evidence>
<dbReference type="Proteomes" id="UP000038009">
    <property type="component" value="Unassembled WGS sequence"/>
</dbReference>
<evidence type="ECO:0000313" key="1">
    <source>
        <dbReference type="EMBL" id="KPI88626.1"/>
    </source>
</evidence>
<gene>
    <name evidence="1" type="ORF">ABL78_2294</name>
</gene>
<organism evidence="1 2">
    <name type="scientific">Leptomonas seymouri</name>
    <dbReference type="NCBI Taxonomy" id="5684"/>
    <lineage>
        <taxon>Eukaryota</taxon>
        <taxon>Discoba</taxon>
        <taxon>Euglenozoa</taxon>
        <taxon>Kinetoplastea</taxon>
        <taxon>Metakinetoplastina</taxon>
        <taxon>Trypanosomatida</taxon>
        <taxon>Trypanosomatidae</taxon>
        <taxon>Leishmaniinae</taxon>
        <taxon>Leptomonas</taxon>
    </lineage>
</organism>
<evidence type="ECO:0000313" key="2">
    <source>
        <dbReference type="Proteomes" id="UP000038009"/>
    </source>
</evidence>